<name>A0A9E2KMQ4_9GAMM</name>
<dbReference type="PANTHER" id="PTHR11943:SF1">
    <property type="entry name" value="GALACTOSE-1-PHOSPHATE URIDYLYLTRANSFERASE"/>
    <property type="match status" value="1"/>
</dbReference>
<evidence type="ECO:0000256" key="2">
    <source>
        <dbReference type="ARBA" id="ARBA00004947"/>
    </source>
</evidence>
<dbReference type="EC" id="2.7.7.12" evidence="4 12"/>
<dbReference type="PANTHER" id="PTHR11943">
    <property type="entry name" value="GALACTOSE-1-PHOSPHATE URIDYLYLTRANSFERASE"/>
    <property type="match status" value="1"/>
</dbReference>
<dbReference type="GO" id="GO:0033499">
    <property type="term" value="P:galactose catabolic process via UDP-galactose, Leloir pathway"/>
    <property type="evidence" value="ECO:0007669"/>
    <property type="project" value="TreeGrafter"/>
</dbReference>
<feature type="binding site" evidence="14">
    <location>
        <begin position="28"/>
        <end position="31"/>
    </location>
    <ligand>
        <name>UDP-alpha-D-glucose</name>
        <dbReference type="ChEBI" id="CHEBI:58885"/>
        <note>ligand shared between dimeric partners</note>
    </ligand>
</feature>
<dbReference type="FunFam" id="3.30.428.10:FF:000002">
    <property type="entry name" value="Galactose-1-phosphate uridylyltransferase"/>
    <property type="match status" value="1"/>
</dbReference>
<feature type="binding site" evidence="14">
    <location>
        <begin position="311"/>
        <end position="312"/>
    </location>
    <ligand>
        <name>UDP-alpha-D-glucose</name>
        <dbReference type="ChEBI" id="CHEBI:58885"/>
        <note>ligand shared between dimeric partners</note>
    </ligand>
</feature>
<comment type="similarity">
    <text evidence="3 17">Belongs to the galactose-1-phosphate uridylyltransferase type 1 family.</text>
</comment>
<protein>
    <recommendedName>
        <fullName evidence="5 12">Galactose-1-phosphate uridylyltransferase</fullName>
        <ecNumber evidence="4 12">2.7.7.12</ecNumber>
    </recommendedName>
</protein>
<dbReference type="GO" id="GO:0008270">
    <property type="term" value="F:zinc ion binding"/>
    <property type="evidence" value="ECO:0007669"/>
    <property type="project" value="InterPro"/>
</dbReference>
<evidence type="ECO:0000313" key="20">
    <source>
        <dbReference type="EMBL" id="MBU3826900.1"/>
    </source>
</evidence>
<sequence length="347" mass="40038">MANFNISDHPHRRFNALTGEWILVSPHRAKRPWNGQVEKQASEQKPSYDPKCYLCPGNTRVSGDVNPQYESNYVFTNDFAALMPDTPTDGPENDDLFCLEPARGTARVICFSADHSKTLPVMSPEAIRKVVDLWASQLEELSQTYKWVQLFENKGSIMGCSNPHPHGQIWACSFLPEEIVKELGQQQKYYKKHGAPLLLDYVKQELIRKERIVCETDFFVALVPYWAFWPFETMILPKFKVGSLTELNEEQRNDLALIIKKLTTRYDNLFECSFPYSMGWHNAPADGEEHPEWQLHAHYYPPLLRSATVKKFVAGFELLAEKQRDLTPEQAAERLRALSEVHYTERA</sequence>
<organism evidence="20 21">
    <name type="scientific">Candidatus Anaerobiospirillum merdipullorum</name>
    <dbReference type="NCBI Taxonomy" id="2838450"/>
    <lineage>
        <taxon>Bacteria</taxon>
        <taxon>Pseudomonadati</taxon>
        <taxon>Pseudomonadota</taxon>
        <taxon>Gammaproteobacteria</taxon>
        <taxon>Aeromonadales</taxon>
        <taxon>Succinivibrionaceae</taxon>
        <taxon>Anaerobiospirillum</taxon>
    </lineage>
</organism>
<reference evidence="20" key="1">
    <citation type="journal article" date="2021" name="PeerJ">
        <title>Extensive microbial diversity within the chicken gut microbiome revealed by metagenomics and culture.</title>
        <authorList>
            <person name="Gilroy R."/>
            <person name="Ravi A."/>
            <person name="Getino M."/>
            <person name="Pursley I."/>
            <person name="Horton D.L."/>
            <person name="Alikhan N.F."/>
            <person name="Baker D."/>
            <person name="Gharbi K."/>
            <person name="Hall N."/>
            <person name="Watson M."/>
            <person name="Adriaenssens E.M."/>
            <person name="Foster-Nyarko E."/>
            <person name="Jarju S."/>
            <person name="Secka A."/>
            <person name="Antonio M."/>
            <person name="Oren A."/>
            <person name="Chaudhuri R.R."/>
            <person name="La Ragione R."/>
            <person name="Hildebrand F."/>
            <person name="Pallen M.J."/>
        </authorList>
    </citation>
    <scope>NUCLEOTIDE SEQUENCE</scope>
    <source>
        <strain evidence="20">687</strain>
    </source>
</reference>
<keyword evidence="11 17" id="KW-0119">Carbohydrate metabolism</keyword>
<dbReference type="GO" id="GO:0005737">
    <property type="term" value="C:cytoplasm"/>
    <property type="evidence" value="ECO:0007669"/>
    <property type="project" value="TreeGrafter"/>
</dbReference>
<evidence type="ECO:0000313" key="21">
    <source>
        <dbReference type="Proteomes" id="UP000824150"/>
    </source>
</evidence>
<evidence type="ECO:0000256" key="9">
    <source>
        <dbReference type="ARBA" id="ARBA00022833"/>
    </source>
</evidence>
<evidence type="ECO:0000256" key="1">
    <source>
        <dbReference type="ARBA" id="ARBA00001107"/>
    </source>
</evidence>
<evidence type="ECO:0000256" key="11">
    <source>
        <dbReference type="ARBA" id="ARBA00023277"/>
    </source>
</evidence>
<feature type="binding site" description="in other chain" evidence="14">
    <location>
        <begin position="77"/>
        <end position="78"/>
    </location>
    <ligand>
        <name>UDP-alpha-D-glucose</name>
        <dbReference type="ChEBI" id="CHEBI:58885"/>
        <note>ligand shared between dimeric partners</note>
    </ligand>
</feature>
<dbReference type="NCBIfam" id="TIGR00209">
    <property type="entry name" value="galT_1"/>
    <property type="match status" value="1"/>
</dbReference>
<comment type="cofactor">
    <cofactor evidence="15">
        <name>Zn(2+)</name>
        <dbReference type="ChEBI" id="CHEBI:29105"/>
    </cofactor>
    <text evidence="15">Binds 1 zinc ion per subunit.</text>
</comment>
<keyword evidence="6 17" id="KW-0808">Transferase</keyword>
<feature type="binding site" evidence="15">
    <location>
        <position position="52"/>
    </location>
    <ligand>
        <name>Zn(2+)</name>
        <dbReference type="ChEBI" id="CHEBI:29105"/>
    </ligand>
</feature>
<comment type="cofactor">
    <cofactor evidence="16">
        <name>Fe cation</name>
        <dbReference type="ChEBI" id="CHEBI:24875"/>
    </cofactor>
    <text evidence="16">Binds 1 Fe cation per subunit.</text>
</comment>
<feature type="binding site" description="in other chain" evidence="14">
    <location>
        <position position="168"/>
    </location>
    <ligand>
        <name>UDP-alpha-D-glucose</name>
        <dbReference type="ChEBI" id="CHEBI:58885"/>
        <note>ligand shared between dimeric partners</note>
    </ligand>
</feature>
<feature type="active site" description="Tele-UMP-histidine intermediate" evidence="13">
    <location>
        <position position="166"/>
    </location>
</feature>
<evidence type="ECO:0000256" key="7">
    <source>
        <dbReference type="ARBA" id="ARBA00022695"/>
    </source>
</evidence>
<evidence type="ECO:0000259" key="18">
    <source>
        <dbReference type="Pfam" id="PF01087"/>
    </source>
</evidence>
<feature type="binding site" evidence="16">
    <location>
        <position position="281"/>
    </location>
    <ligand>
        <name>Fe cation</name>
        <dbReference type="ChEBI" id="CHEBI:24875"/>
    </ligand>
</feature>
<dbReference type="EMBL" id="JAHLFG010000059">
    <property type="protein sequence ID" value="MBU3826900.1"/>
    <property type="molecule type" value="Genomic_DNA"/>
</dbReference>
<feature type="binding site" evidence="15">
    <location>
        <position position="164"/>
    </location>
    <ligand>
        <name>Zn(2+)</name>
        <dbReference type="ChEBI" id="CHEBI:29105"/>
    </ligand>
</feature>
<dbReference type="FunFam" id="3.30.428.10:FF:000001">
    <property type="entry name" value="Galactose-1-phosphate uridylyltransferase"/>
    <property type="match status" value="1"/>
</dbReference>
<dbReference type="Gene3D" id="3.30.428.10">
    <property type="entry name" value="HIT-like"/>
    <property type="match status" value="2"/>
</dbReference>
<feature type="domain" description="Galactose-1-phosphate uridyl transferase C-terminal" evidence="19">
    <location>
        <begin position="183"/>
        <end position="346"/>
    </location>
</feature>
<dbReference type="Pfam" id="PF01087">
    <property type="entry name" value="GalP_UDP_transf"/>
    <property type="match status" value="1"/>
</dbReference>
<feature type="binding site" description="in other chain" evidence="14">
    <location>
        <position position="323"/>
    </location>
    <ligand>
        <name>UDP-alpha-D-glucose</name>
        <dbReference type="ChEBI" id="CHEBI:58885"/>
        <note>ligand shared between dimeric partners</note>
    </ligand>
</feature>
<feature type="binding site" description="in other chain" evidence="14">
    <location>
        <begin position="159"/>
        <end position="161"/>
    </location>
    <ligand>
        <name>UDP-alpha-D-glucose</name>
        <dbReference type="ChEBI" id="CHEBI:58885"/>
        <note>ligand shared between dimeric partners</note>
    </ligand>
</feature>
<feature type="binding site" evidence="15">
    <location>
        <position position="55"/>
    </location>
    <ligand>
        <name>Zn(2+)</name>
        <dbReference type="ChEBI" id="CHEBI:29105"/>
    </ligand>
</feature>
<feature type="binding site" evidence="14">
    <location>
        <begin position="316"/>
        <end position="317"/>
    </location>
    <ligand>
        <name>UDP-alpha-D-glucose</name>
        <dbReference type="ChEBI" id="CHEBI:58885"/>
        <note>ligand shared between dimeric partners</note>
    </ligand>
</feature>
<keyword evidence="16" id="KW-0408">Iron</keyword>
<evidence type="ECO:0000256" key="14">
    <source>
        <dbReference type="PIRSR" id="PIRSR000808-2"/>
    </source>
</evidence>
<feature type="domain" description="Galactose-1-phosphate uridyl transferase N-terminal" evidence="18">
    <location>
        <begin position="4"/>
        <end position="176"/>
    </location>
</feature>
<dbReference type="InterPro" id="IPR005850">
    <property type="entry name" value="GalP_Utransf_C"/>
</dbReference>
<feature type="binding site" evidence="16">
    <location>
        <position position="182"/>
    </location>
    <ligand>
        <name>Fe cation</name>
        <dbReference type="ChEBI" id="CHEBI:24875"/>
    </ligand>
</feature>
<feature type="binding site" evidence="15">
    <location>
        <position position="115"/>
    </location>
    <ligand>
        <name>Zn(2+)</name>
        <dbReference type="ChEBI" id="CHEBI:29105"/>
    </ligand>
</feature>
<evidence type="ECO:0000259" key="19">
    <source>
        <dbReference type="Pfam" id="PF02744"/>
    </source>
</evidence>
<keyword evidence="10 17" id="KW-0299">Galactose metabolism</keyword>
<dbReference type="InterPro" id="IPR019779">
    <property type="entry name" value="GalP_UDPtransf1_His-AS"/>
</dbReference>
<dbReference type="InterPro" id="IPR036265">
    <property type="entry name" value="HIT-like_sf"/>
</dbReference>
<dbReference type="NCBIfam" id="NF008724">
    <property type="entry name" value="PRK11720.1"/>
    <property type="match status" value="1"/>
</dbReference>
<keyword evidence="9 15" id="KW-0862">Zinc</keyword>
<evidence type="ECO:0000256" key="3">
    <source>
        <dbReference type="ARBA" id="ARBA00010951"/>
    </source>
</evidence>
<evidence type="ECO:0000256" key="6">
    <source>
        <dbReference type="ARBA" id="ARBA00022679"/>
    </source>
</evidence>
<evidence type="ECO:0000256" key="4">
    <source>
        <dbReference type="ARBA" id="ARBA00012384"/>
    </source>
</evidence>
<reference evidence="20" key="2">
    <citation type="submission" date="2021-04" db="EMBL/GenBank/DDBJ databases">
        <authorList>
            <person name="Gilroy R."/>
        </authorList>
    </citation>
    <scope>NUCLEOTIDE SEQUENCE</scope>
    <source>
        <strain evidence="20">687</strain>
    </source>
</reference>
<evidence type="ECO:0000256" key="13">
    <source>
        <dbReference type="PIRSR" id="PIRSR000808-1"/>
    </source>
</evidence>
<evidence type="ECO:0000256" key="8">
    <source>
        <dbReference type="ARBA" id="ARBA00022723"/>
    </source>
</evidence>
<dbReference type="PIRSF" id="PIRSF000808">
    <property type="entry name" value="GalT"/>
    <property type="match status" value="1"/>
</dbReference>
<dbReference type="PROSITE" id="PS00117">
    <property type="entry name" value="GAL_P_UDP_TRANSF_I"/>
    <property type="match status" value="1"/>
</dbReference>
<proteinExistence type="inferred from homology"/>
<evidence type="ECO:0000256" key="15">
    <source>
        <dbReference type="PIRSR" id="PIRSR000808-3"/>
    </source>
</evidence>
<feature type="binding site" evidence="16">
    <location>
        <position position="298"/>
    </location>
    <ligand>
        <name>Fe cation</name>
        <dbReference type="ChEBI" id="CHEBI:24875"/>
    </ligand>
</feature>
<dbReference type="Pfam" id="PF02744">
    <property type="entry name" value="GalP_UDP_tr_C"/>
    <property type="match status" value="1"/>
</dbReference>
<dbReference type="CDD" id="cd00608">
    <property type="entry name" value="GalT"/>
    <property type="match status" value="1"/>
</dbReference>
<dbReference type="GO" id="GO:0008108">
    <property type="term" value="F:UDP-glucose:hexose-1-phosphate uridylyltransferase activity"/>
    <property type="evidence" value="ECO:0007669"/>
    <property type="project" value="UniProtKB-UniRule"/>
</dbReference>
<keyword evidence="8 15" id="KW-0479">Metal-binding</keyword>
<dbReference type="AlphaFoldDB" id="A0A9E2KMQ4"/>
<evidence type="ECO:0000256" key="17">
    <source>
        <dbReference type="RuleBase" id="RU000506"/>
    </source>
</evidence>
<evidence type="ECO:0000256" key="12">
    <source>
        <dbReference type="NCBIfam" id="TIGR00209"/>
    </source>
</evidence>
<comment type="pathway">
    <text evidence="2 17">Carbohydrate metabolism; galactose metabolism.</text>
</comment>
<evidence type="ECO:0000256" key="5">
    <source>
        <dbReference type="ARBA" id="ARBA00016340"/>
    </source>
</evidence>
<feature type="binding site" evidence="16">
    <location>
        <position position="296"/>
    </location>
    <ligand>
        <name>Fe cation</name>
        <dbReference type="ChEBI" id="CHEBI:24875"/>
    </ligand>
</feature>
<feature type="binding site" description="in other chain" evidence="14">
    <location>
        <position position="61"/>
    </location>
    <ligand>
        <name>UDP-alpha-D-glucose</name>
        <dbReference type="ChEBI" id="CHEBI:58885"/>
        <note>ligand shared between dimeric partners</note>
    </ligand>
</feature>
<evidence type="ECO:0000256" key="16">
    <source>
        <dbReference type="PIRSR" id="PIRSR000808-4"/>
    </source>
</evidence>
<dbReference type="InterPro" id="IPR005849">
    <property type="entry name" value="GalP_Utransf_N"/>
</dbReference>
<feature type="binding site" description="in other chain" evidence="14">
    <location>
        <position position="153"/>
    </location>
    <ligand>
        <name>UDP-alpha-D-glucose</name>
        <dbReference type="ChEBI" id="CHEBI:58885"/>
        <note>ligand shared between dimeric partners</note>
    </ligand>
</feature>
<comment type="caution">
    <text evidence="20">The sequence shown here is derived from an EMBL/GenBank/DDBJ whole genome shotgun (WGS) entry which is preliminary data.</text>
</comment>
<dbReference type="SUPFAM" id="SSF54197">
    <property type="entry name" value="HIT-like"/>
    <property type="match status" value="2"/>
</dbReference>
<evidence type="ECO:0000256" key="10">
    <source>
        <dbReference type="ARBA" id="ARBA00023144"/>
    </source>
</evidence>
<dbReference type="InterPro" id="IPR001937">
    <property type="entry name" value="GalP_UDPtransf1"/>
</dbReference>
<gene>
    <name evidence="20" type="ORF">IAA31_05365</name>
</gene>
<dbReference type="Proteomes" id="UP000824150">
    <property type="component" value="Unassembled WGS sequence"/>
</dbReference>
<accession>A0A9E2KMQ4</accession>
<comment type="catalytic activity">
    <reaction evidence="1 17">
        <text>alpha-D-galactose 1-phosphate + UDP-alpha-D-glucose = alpha-D-glucose 1-phosphate + UDP-alpha-D-galactose</text>
        <dbReference type="Rhea" id="RHEA:13989"/>
        <dbReference type="ChEBI" id="CHEBI:58336"/>
        <dbReference type="ChEBI" id="CHEBI:58601"/>
        <dbReference type="ChEBI" id="CHEBI:58885"/>
        <dbReference type="ChEBI" id="CHEBI:66914"/>
        <dbReference type="EC" id="2.7.7.12"/>
    </reaction>
</comment>
<keyword evidence="7 17" id="KW-0548">Nucleotidyltransferase</keyword>